<feature type="domain" description="Methyltransferase type 12" evidence="1">
    <location>
        <begin position="59"/>
        <end position="158"/>
    </location>
</feature>
<dbReference type="EC" id="2.1.1.222" evidence="2"/>
<dbReference type="GO" id="GO:0061542">
    <property type="term" value="F:3-demethylubiquinol 3-O-methyltransferase activity"/>
    <property type="evidence" value="ECO:0007669"/>
    <property type="project" value="UniProtKB-EC"/>
</dbReference>
<organism evidence="2 3">
    <name type="scientific">Salininema proteolyticum</name>
    <dbReference type="NCBI Taxonomy" id="1607685"/>
    <lineage>
        <taxon>Bacteria</taxon>
        <taxon>Bacillati</taxon>
        <taxon>Actinomycetota</taxon>
        <taxon>Actinomycetes</taxon>
        <taxon>Glycomycetales</taxon>
        <taxon>Glycomycetaceae</taxon>
        <taxon>Salininema</taxon>
    </lineage>
</organism>
<dbReference type="CDD" id="cd02440">
    <property type="entry name" value="AdoMet_MTases"/>
    <property type="match status" value="1"/>
</dbReference>
<dbReference type="GO" id="GO:0032259">
    <property type="term" value="P:methylation"/>
    <property type="evidence" value="ECO:0007669"/>
    <property type="project" value="UniProtKB-KW"/>
</dbReference>
<dbReference type="Gene3D" id="3.40.50.150">
    <property type="entry name" value="Vaccinia Virus protein VP39"/>
    <property type="match status" value="1"/>
</dbReference>
<dbReference type="EMBL" id="JBHSDK010000015">
    <property type="protein sequence ID" value="MFC4335761.1"/>
    <property type="molecule type" value="Genomic_DNA"/>
</dbReference>
<evidence type="ECO:0000313" key="2">
    <source>
        <dbReference type="EMBL" id="MFC4335761.1"/>
    </source>
</evidence>
<dbReference type="Proteomes" id="UP001595823">
    <property type="component" value="Unassembled WGS sequence"/>
</dbReference>
<accession>A0ABV8TY68</accession>
<dbReference type="InterPro" id="IPR029063">
    <property type="entry name" value="SAM-dependent_MTases_sf"/>
</dbReference>
<name>A0ABV8TY68_9ACTN</name>
<dbReference type="GO" id="GO:0102208">
    <property type="term" value="F:2-polyprenyl-6-hydroxyphenol methylase activity"/>
    <property type="evidence" value="ECO:0007669"/>
    <property type="project" value="UniProtKB-EC"/>
</dbReference>
<dbReference type="RefSeq" id="WP_380620940.1">
    <property type="nucleotide sequence ID" value="NZ_JBHSDK010000015.1"/>
</dbReference>
<gene>
    <name evidence="2" type="ORF">ACFPET_11165</name>
</gene>
<keyword evidence="3" id="KW-1185">Reference proteome</keyword>
<dbReference type="EC" id="2.1.1.64" evidence="2"/>
<keyword evidence="2" id="KW-0489">Methyltransferase</keyword>
<evidence type="ECO:0000259" key="1">
    <source>
        <dbReference type="Pfam" id="PF08242"/>
    </source>
</evidence>
<sequence length="273" mass="30395">MSDFRERDWLDLNRANWDDRVPLHAESDYYDLDGFVAGGDTIRGFETGEVGDVEGKSLLHLQCHMGLDTLSWARRGASVVGVDFSPKAVEVAAGLAKRIGFSEEEAGFVTSDVYSAPDLLDFERFDIVYTGIGALCWLPDIEKWAETAAAFVAEGGFLYVAEFHPVTWTLWPSGNRIERDYFDGEAMVEDEPGTYTDGDAEIENTTTVEFQHTMGDVISAVAATGLRLEFLHEHDFTLFQAMDNVEPDGKGLYRPKEGEKSMPLMYSFKAVAE</sequence>
<protein>
    <submittedName>
        <fullName evidence="2">Class I SAM-dependent methyltransferase</fullName>
        <ecNumber evidence="2">2.1.1.222</ecNumber>
        <ecNumber evidence="2">2.1.1.64</ecNumber>
    </submittedName>
</protein>
<dbReference type="SUPFAM" id="SSF53335">
    <property type="entry name" value="S-adenosyl-L-methionine-dependent methyltransferases"/>
    <property type="match status" value="1"/>
</dbReference>
<keyword evidence="2" id="KW-0808">Transferase</keyword>
<dbReference type="Pfam" id="PF08242">
    <property type="entry name" value="Methyltransf_12"/>
    <property type="match status" value="1"/>
</dbReference>
<comment type="caution">
    <text evidence="2">The sequence shown here is derived from an EMBL/GenBank/DDBJ whole genome shotgun (WGS) entry which is preliminary data.</text>
</comment>
<dbReference type="InterPro" id="IPR013217">
    <property type="entry name" value="Methyltransf_12"/>
</dbReference>
<evidence type="ECO:0000313" key="3">
    <source>
        <dbReference type="Proteomes" id="UP001595823"/>
    </source>
</evidence>
<reference evidence="3" key="1">
    <citation type="journal article" date="2019" name="Int. J. Syst. Evol. Microbiol.">
        <title>The Global Catalogue of Microorganisms (GCM) 10K type strain sequencing project: providing services to taxonomists for standard genome sequencing and annotation.</title>
        <authorList>
            <consortium name="The Broad Institute Genomics Platform"/>
            <consortium name="The Broad Institute Genome Sequencing Center for Infectious Disease"/>
            <person name="Wu L."/>
            <person name="Ma J."/>
        </authorList>
    </citation>
    <scope>NUCLEOTIDE SEQUENCE [LARGE SCALE GENOMIC DNA]</scope>
    <source>
        <strain evidence="3">IBRC-M 10908</strain>
    </source>
</reference>
<proteinExistence type="predicted"/>